<reference evidence="2" key="2">
    <citation type="submission" date="2010-07" db="EMBL/GenBank/DDBJ databases">
        <authorList>
            <consortium name="The Broad Institute Genome Sequencing Platform"/>
            <consortium name="Broad Institute Genome Sequencing Center for Infectious Disease"/>
            <person name="Ma L.-J."/>
            <person name="Dead R."/>
            <person name="Young S."/>
            <person name="Zeng Q."/>
            <person name="Koehrsen M."/>
            <person name="Alvarado L."/>
            <person name="Berlin A."/>
            <person name="Chapman S.B."/>
            <person name="Chen Z."/>
            <person name="Freedman E."/>
            <person name="Gellesch M."/>
            <person name="Goldberg J."/>
            <person name="Griggs A."/>
            <person name="Gujja S."/>
            <person name="Heilman E.R."/>
            <person name="Heiman D."/>
            <person name="Hepburn T."/>
            <person name="Howarth C."/>
            <person name="Jen D."/>
            <person name="Larson L."/>
            <person name="Mehta T."/>
            <person name="Neiman D."/>
            <person name="Pearson M."/>
            <person name="Roberts A."/>
            <person name="Saif S."/>
            <person name="Shea T."/>
            <person name="Shenoy N."/>
            <person name="Sisk P."/>
            <person name="Stolte C."/>
            <person name="Sykes S."/>
            <person name="Walk T."/>
            <person name="White J."/>
            <person name="Yandava C."/>
            <person name="Haas B."/>
            <person name="Nusbaum C."/>
            <person name="Birren B."/>
        </authorList>
    </citation>
    <scope>NUCLEOTIDE SEQUENCE</scope>
    <source>
        <strain evidence="2">R3-111a-1</strain>
    </source>
</reference>
<accession>J3NNG7</accession>
<sequence length="73" mass="7651">MSSLAGVEVSSSTNLAPLNVRVPCSEKRPGAKYVSSQWAGQGGDRRGHTPTDQTEAPVLNGVWTAGNVLRDAD</sequence>
<organism evidence="2">
    <name type="scientific">Gaeumannomyces tritici (strain R3-111a-1)</name>
    <name type="common">Wheat and barley take-all root rot fungus</name>
    <name type="synonym">Gaeumannomyces graminis var. tritici</name>
    <dbReference type="NCBI Taxonomy" id="644352"/>
    <lineage>
        <taxon>Eukaryota</taxon>
        <taxon>Fungi</taxon>
        <taxon>Dikarya</taxon>
        <taxon>Ascomycota</taxon>
        <taxon>Pezizomycotina</taxon>
        <taxon>Sordariomycetes</taxon>
        <taxon>Sordariomycetidae</taxon>
        <taxon>Magnaporthales</taxon>
        <taxon>Magnaporthaceae</taxon>
        <taxon>Gaeumannomyces</taxon>
    </lineage>
</organism>
<keyword evidence="4" id="KW-1185">Reference proteome</keyword>
<dbReference type="VEuPathDB" id="FungiDB:GGTG_02823"/>
<reference evidence="2" key="3">
    <citation type="submission" date="2010-09" db="EMBL/GenBank/DDBJ databases">
        <title>Annotation of Gaeumannomyces graminis var. tritici R3-111a-1.</title>
        <authorList>
            <consortium name="The Broad Institute Genome Sequencing Platform"/>
            <person name="Ma L.-J."/>
            <person name="Dead R."/>
            <person name="Young S.K."/>
            <person name="Zeng Q."/>
            <person name="Gargeya S."/>
            <person name="Fitzgerald M."/>
            <person name="Haas B."/>
            <person name="Abouelleil A."/>
            <person name="Alvarado L."/>
            <person name="Arachchi H.M."/>
            <person name="Berlin A."/>
            <person name="Brown A."/>
            <person name="Chapman S.B."/>
            <person name="Chen Z."/>
            <person name="Dunbar C."/>
            <person name="Freedman E."/>
            <person name="Gearin G."/>
            <person name="Gellesch M."/>
            <person name="Goldberg J."/>
            <person name="Griggs A."/>
            <person name="Gujja S."/>
            <person name="Heiman D."/>
            <person name="Howarth C."/>
            <person name="Larson L."/>
            <person name="Lui A."/>
            <person name="MacDonald P.J.P."/>
            <person name="Mehta T."/>
            <person name="Montmayeur A."/>
            <person name="Murphy C."/>
            <person name="Neiman D."/>
            <person name="Pearson M."/>
            <person name="Priest M."/>
            <person name="Roberts A."/>
            <person name="Saif S."/>
            <person name="Shea T."/>
            <person name="Shenoy N."/>
            <person name="Sisk P."/>
            <person name="Stolte C."/>
            <person name="Sykes S."/>
            <person name="Yandava C."/>
            <person name="Wortman J."/>
            <person name="Nusbaum C."/>
            <person name="Birren B."/>
        </authorList>
    </citation>
    <scope>NUCLEOTIDE SEQUENCE</scope>
    <source>
        <strain evidence="2">R3-111a-1</strain>
    </source>
</reference>
<evidence type="ECO:0000313" key="2">
    <source>
        <dbReference type="EMBL" id="EJT77718.1"/>
    </source>
</evidence>
<dbReference type="Proteomes" id="UP000006039">
    <property type="component" value="Unassembled WGS sequence"/>
</dbReference>
<evidence type="ECO:0000313" key="3">
    <source>
        <dbReference type="EnsemblFungi" id="EJT77718"/>
    </source>
</evidence>
<dbReference type="GeneID" id="20343281"/>
<name>J3NNG7_GAET3</name>
<reference evidence="4" key="1">
    <citation type="submission" date="2010-07" db="EMBL/GenBank/DDBJ databases">
        <title>The genome sequence of Gaeumannomyces graminis var. tritici strain R3-111a-1.</title>
        <authorList>
            <consortium name="The Broad Institute Genome Sequencing Platform"/>
            <person name="Ma L.-J."/>
            <person name="Dead R."/>
            <person name="Young S."/>
            <person name="Zeng Q."/>
            <person name="Koehrsen M."/>
            <person name="Alvarado L."/>
            <person name="Berlin A."/>
            <person name="Chapman S.B."/>
            <person name="Chen Z."/>
            <person name="Freedman E."/>
            <person name="Gellesch M."/>
            <person name="Goldberg J."/>
            <person name="Griggs A."/>
            <person name="Gujja S."/>
            <person name="Heilman E.R."/>
            <person name="Heiman D."/>
            <person name="Hepburn T."/>
            <person name="Howarth C."/>
            <person name="Jen D."/>
            <person name="Larson L."/>
            <person name="Mehta T."/>
            <person name="Neiman D."/>
            <person name="Pearson M."/>
            <person name="Roberts A."/>
            <person name="Saif S."/>
            <person name="Shea T."/>
            <person name="Shenoy N."/>
            <person name="Sisk P."/>
            <person name="Stolte C."/>
            <person name="Sykes S."/>
            <person name="Walk T."/>
            <person name="White J."/>
            <person name="Yandava C."/>
            <person name="Haas B."/>
            <person name="Nusbaum C."/>
            <person name="Birren B."/>
        </authorList>
    </citation>
    <scope>NUCLEOTIDE SEQUENCE [LARGE SCALE GENOMIC DNA]</scope>
    <source>
        <strain evidence="4">R3-111a-1</strain>
    </source>
</reference>
<protein>
    <submittedName>
        <fullName evidence="2 3">Uncharacterized protein</fullName>
    </submittedName>
</protein>
<feature type="region of interest" description="Disordered" evidence="1">
    <location>
        <begin position="27"/>
        <end position="55"/>
    </location>
</feature>
<gene>
    <name evidence="3" type="primary">20343281</name>
    <name evidence="2" type="ORF">GGTG_02823</name>
</gene>
<dbReference type="RefSeq" id="XP_009218863.1">
    <property type="nucleotide sequence ID" value="XM_009220599.1"/>
</dbReference>
<reference evidence="3" key="4">
    <citation type="journal article" date="2015" name="G3 (Bethesda)">
        <title>Genome sequences of three phytopathogenic species of the Magnaporthaceae family of fungi.</title>
        <authorList>
            <person name="Okagaki L.H."/>
            <person name="Nunes C.C."/>
            <person name="Sailsbery J."/>
            <person name="Clay B."/>
            <person name="Brown D."/>
            <person name="John T."/>
            <person name="Oh Y."/>
            <person name="Young N."/>
            <person name="Fitzgerald M."/>
            <person name="Haas B.J."/>
            <person name="Zeng Q."/>
            <person name="Young S."/>
            <person name="Adiconis X."/>
            <person name="Fan L."/>
            <person name="Levin J.Z."/>
            <person name="Mitchell T.K."/>
            <person name="Okubara P.A."/>
            <person name="Farman M.L."/>
            <person name="Kohn L.M."/>
            <person name="Birren B."/>
            <person name="Ma L.-J."/>
            <person name="Dean R.A."/>
        </authorList>
    </citation>
    <scope>NUCLEOTIDE SEQUENCE</scope>
    <source>
        <strain evidence="3">R3-111a-1</strain>
    </source>
</reference>
<dbReference type="EnsemblFungi" id="EJT77718">
    <property type="protein sequence ID" value="EJT77718"/>
    <property type="gene ID" value="GGTG_02823"/>
</dbReference>
<dbReference type="EMBL" id="GL385396">
    <property type="protein sequence ID" value="EJT77718.1"/>
    <property type="molecule type" value="Genomic_DNA"/>
</dbReference>
<evidence type="ECO:0000256" key="1">
    <source>
        <dbReference type="SAM" id="MobiDB-lite"/>
    </source>
</evidence>
<dbReference type="HOGENOM" id="CLU_2704931_0_0_1"/>
<proteinExistence type="predicted"/>
<reference evidence="3" key="5">
    <citation type="submission" date="2018-04" db="UniProtKB">
        <authorList>
            <consortium name="EnsemblFungi"/>
        </authorList>
    </citation>
    <scope>IDENTIFICATION</scope>
    <source>
        <strain evidence="3">R3-111a-1</strain>
    </source>
</reference>
<dbReference type="AlphaFoldDB" id="J3NNG7"/>
<evidence type="ECO:0000313" key="4">
    <source>
        <dbReference type="Proteomes" id="UP000006039"/>
    </source>
</evidence>